<sequence>MNRLYSLFFILLIIASGSNLYSQNNDNYTIIISLDGFRWDYPQIHGTPNLDKMAQKGVSAVMRPSYPASTFPNHYTLVTGLVPDHHGIINNIFWDRANNRQYSMGDSLTRYNPDYYKGEPIWTTAQRQGVKAASIYWVGSDINIKNSYPTYYKEWAEQPRLTFEQRVDTALAMLNKKEEDRPRLITLYMDEPDASGHHFGPNGKETKIMVNHIDSLIGKLIDGIKSLPFGDRVNLIVTADHGMTYVSKDRFININDYLKPSWYERAVGTNPTSIFASKENQDSIYKALSNIDNIKVYRKNKVPKSLKYGTNPNIGDIVVIPACGWQFGFKPSPNIGAHGYDPAHPDMQVIFFAFGPDFKENYKGKTFDNTAIYPLLAHLLGVKPAHNDGNFKQVKPFLNKKK</sequence>
<keyword evidence="1" id="KW-0732">Signal</keyword>
<gene>
    <name evidence="2" type="ORF">CLV62_12338</name>
</gene>
<evidence type="ECO:0000256" key="1">
    <source>
        <dbReference type="SAM" id="SignalP"/>
    </source>
</evidence>
<evidence type="ECO:0000313" key="2">
    <source>
        <dbReference type="EMBL" id="PXV61995.1"/>
    </source>
</evidence>
<protein>
    <submittedName>
        <fullName evidence="2">Putative AlkP superfamily pyrophosphatase or phosphodiesterase</fullName>
    </submittedName>
</protein>
<dbReference type="Gene3D" id="3.40.720.10">
    <property type="entry name" value="Alkaline Phosphatase, subunit A"/>
    <property type="match status" value="1"/>
</dbReference>
<organism evidence="2 3">
    <name type="scientific">Dysgonomonas alginatilytica</name>
    <dbReference type="NCBI Taxonomy" id="1605892"/>
    <lineage>
        <taxon>Bacteria</taxon>
        <taxon>Pseudomonadati</taxon>
        <taxon>Bacteroidota</taxon>
        <taxon>Bacteroidia</taxon>
        <taxon>Bacteroidales</taxon>
        <taxon>Dysgonomonadaceae</taxon>
        <taxon>Dysgonomonas</taxon>
    </lineage>
</organism>
<dbReference type="PANTHER" id="PTHR10151">
    <property type="entry name" value="ECTONUCLEOTIDE PYROPHOSPHATASE/PHOSPHODIESTERASE"/>
    <property type="match status" value="1"/>
</dbReference>
<dbReference type="EMBL" id="QICL01000023">
    <property type="protein sequence ID" value="PXV61995.1"/>
    <property type="molecule type" value="Genomic_DNA"/>
</dbReference>
<feature type="chain" id="PRO_5016027428" evidence="1">
    <location>
        <begin position="22"/>
        <end position="402"/>
    </location>
</feature>
<comment type="caution">
    <text evidence="2">The sequence shown here is derived from an EMBL/GenBank/DDBJ whole genome shotgun (WGS) entry which is preliminary data.</text>
</comment>
<dbReference type="RefSeq" id="WP_110311710.1">
    <property type="nucleotide sequence ID" value="NZ_QICL01000023.1"/>
</dbReference>
<keyword evidence="3" id="KW-1185">Reference proteome</keyword>
<reference evidence="2 3" key="1">
    <citation type="submission" date="2018-03" db="EMBL/GenBank/DDBJ databases">
        <title>Genomic Encyclopedia of Archaeal and Bacterial Type Strains, Phase II (KMG-II): from individual species to whole genera.</title>
        <authorList>
            <person name="Goeker M."/>
        </authorList>
    </citation>
    <scope>NUCLEOTIDE SEQUENCE [LARGE SCALE GENOMIC DNA]</scope>
    <source>
        <strain evidence="2 3">DSM 100214</strain>
    </source>
</reference>
<dbReference type="PANTHER" id="PTHR10151:SF120">
    <property type="entry name" value="BIS(5'-ADENOSYL)-TRIPHOSPHATASE"/>
    <property type="match status" value="1"/>
</dbReference>
<dbReference type="InterPro" id="IPR017850">
    <property type="entry name" value="Alkaline_phosphatase_core_sf"/>
</dbReference>
<dbReference type="Gene3D" id="3.30.1360.180">
    <property type="match status" value="1"/>
</dbReference>
<dbReference type="CDD" id="cd16018">
    <property type="entry name" value="Enpp"/>
    <property type="match status" value="1"/>
</dbReference>
<dbReference type="Proteomes" id="UP000247973">
    <property type="component" value="Unassembled WGS sequence"/>
</dbReference>
<dbReference type="Pfam" id="PF01663">
    <property type="entry name" value="Phosphodiest"/>
    <property type="match status" value="1"/>
</dbReference>
<evidence type="ECO:0000313" key="3">
    <source>
        <dbReference type="Proteomes" id="UP000247973"/>
    </source>
</evidence>
<dbReference type="SUPFAM" id="SSF53649">
    <property type="entry name" value="Alkaline phosphatase-like"/>
    <property type="match status" value="1"/>
</dbReference>
<dbReference type="AlphaFoldDB" id="A0A2V3PSM4"/>
<proteinExistence type="predicted"/>
<name>A0A2V3PSM4_9BACT</name>
<dbReference type="OrthoDB" id="9766127at2"/>
<dbReference type="GO" id="GO:0016787">
    <property type="term" value="F:hydrolase activity"/>
    <property type="evidence" value="ECO:0007669"/>
    <property type="project" value="UniProtKB-ARBA"/>
</dbReference>
<dbReference type="InterPro" id="IPR002591">
    <property type="entry name" value="Phosphodiest/P_Trfase"/>
</dbReference>
<accession>A0A2V3PSM4</accession>
<feature type="signal peptide" evidence="1">
    <location>
        <begin position="1"/>
        <end position="21"/>
    </location>
</feature>